<dbReference type="AlphaFoldDB" id="A0AAJ2MJT4"/>
<evidence type="ECO:0000313" key="3">
    <source>
        <dbReference type="Proteomes" id="UP001262817"/>
    </source>
</evidence>
<accession>A0AAJ2MJT4</accession>
<dbReference type="EMBL" id="JARPXR010000022">
    <property type="protein sequence ID" value="MDT2584595.1"/>
    <property type="molecule type" value="Genomic_DNA"/>
</dbReference>
<evidence type="ECO:0000259" key="1">
    <source>
        <dbReference type="Pfam" id="PF06114"/>
    </source>
</evidence>
<gene>
    <name evidence="2" type="ORF">P7D17_10920</name>
</gene>
<reference evidence="2" key="1">
    <citation type="submission" date="2023-03" db="EMBL/GenBank/DDBJ databases">
        <authorList>
            <person name="Shen W."/>
            <person name="Cai J."/>
        </authorList>
    </citation>
    <scope>NUCLEOTIDE SEQUENCE</scope>
    <source>
        <strain evidence="2">P86-2</strain>
    </source>
</reference>
<organism evidence="2 3">
    <name type="scientific">Lactococcus petauri</name>
    <dbReference type="NCBI Taxonomy" id="1940789"/>
    <lineage>
        <taxon>Bacteria</taxon>
        <taxon>Bacillati</taxon>
        <taxon>Bacillota</taxon>
        <taxon>Bacilli</taxon>
        <taxon>Lactobacillales</taxon>
        <taxon>Streptococcaceae</taxon>
        <taxon>Lactococcus</taxon>
    </lineage>
</organism>
<protein>
    <recommendedName>
        <fullName evidence="1">IrrE N-terminal-like domain-containing protein</fullName>
    </recommendedName>
</protein>
<feature type="domain" description="IrrE N-terminal-like" evidence="1">
    <location>
        <begin position="33"/>
        <end position="113"/>
    </location>
</feature>
<evidence type="ECO:0000313" key="2">
    <source>
        <dbReference type="EMBL" id="MDT2584595.1"/>
    </source>
</evidence>
<dbReference type="Proteomes" id="UP001262817">
    <property type="component" value="Unassembled WGS sequence"/>
</dbReference>
<dbReference type="RefSeq" id="WP_279369599.1">
    <property type="nucleotide sequence ID" value="NZ_JARPXR010000022.1"/>
</dbReference>
<sequence>MKDIEEDIYNKLVELLNKNNIILLYDHTFPLEENGKYVRVKNKKFIILKHHSKSVLKEIFSILHESSHAIHDDDLHIFTHLQEQHKEFLSNCDTIANGINLYASENGVPTKNIPALMEFIGIKHCQYYSVYERIVAKYYDSEGNPLPCWEF</sequence>
<proteinExistence type="predicted"/>
<comment type="caution">
    <text evidence="2">The sequence shown here is derived from an EMBL/GenBank/DDBJ whole genome shotgun (WGS) entry which is preliminary data.</text>
</comment>
<name>A0AAJ2MJT4_9LACT</name>
<dbReference type="InterPro" id="IPR010359">
    <property type="entry name" value="IrrE_HExxH"/>
</dbReference>
<dbReference type="Pfam" id="PF06114">
    <property type="entry name" value="Peptidase_M78"/>
    <property type="match status" value="1"/>
</dbReference>